<dbReference type="OrthoDB" id="5332316at2759"/>
<evidence type="ECO:0000256" key="1">
    <source>
        <dbReference type="SAM" id="MobiDB-lite"/>
    </source>
</evidence>
<feature type="region of interest" description="Disordered" evidence="1">
    <location>
        <begin position="32"/>
        <end position="173"/>
    </location>
</feature>
<gene>
    <name evidence="2" type="ORF">BJ875DRAFT_463481</name>
</gene>
<sequence>MLLTRSLPPQFLLPAWSPRRLAAALQTRAHECEPRKVSNATTKSRGHLPTWGRESIQRPEETARKTGRKEADHQTPERAIDASTPPQQSTGVHPEPSLDSLFEELFPEEKRARTRDSVQKAKKAARQRPDFRWMNEIYGETSPEDAQGKLKRASKPAPASRSEPPPNRGLELATPKRWPSVLVLNCALSSLEESDFFRLGPKGEHIEGWTSGLMKVIPGRDNQTLQSLDHYFILFTDEAHARAYMDNIFKLHRITRASVTHGQRFGLEGLPLPPGLLRNGQDVKGLVRGFSLVPPHSKLWLRLIHKPYTATIQRMLEASGPLAPLANMKQVAENTVLLYPDDGNISIGMLKRAIMDDGRSRNLHWKMVDDIVPLTKKSEGEILNEEVGIMPQGFQRPERYLIPFKDRTEARRFAREWHRRQFPDTTNSRRDAEPPIVNAEILW</sequence>
<comment type="caution">
    <text evidence="2">The sequence shown here is derived from an EMBL/GenBank/DDBJ whole genome shotgun (WGS) entry which is preliminary data.</text>
</comment>
<keyword evidence="3" id="KW-1185">Reference proteome</keyword>
<reference evidence="2" key="1">
    <citation type="journal article" date="2021" name="IMA Fungus">
        <title>Genomic characterization of three marine fungi, including Emericellopsis atlantica sp. nov. with signatures of a generalist lifestyle and marine biomass degradation.</title>
        <authorList>
            <person name="Hagestad O.C."/>
            <person name="Hou L."/>
            <person name="Andersen J.H."/>
            <person name="Hansen E.H."/>
            <person name="Altermark B."/>
            <person name="Li C."/>
            <person name="Kuhnert E."/>
            <person name="Cox R.J."/>
            <person name="Crous P.W."/>
            <person name="Spatafora J.W."/>
            <person name="Lail K."/>
            <person name="Amirebrahimi M."/>
            <person name="Lipzen A."/>
            <person name="Pangilinan J."/>
            <person name="Andreopoulos W."/>
            <person name="Hayes R.D."/>
            <person name="Ng V."/>
            <person name="Grigoriev I.V."/>
            <person name="Jackson S.A."/>
            <person name="Sutton T.D.S."/>
            <person name="Dobson A.D.W."/>
            <person name="Rama T."/>
        </authorList>
    </citation>
    <scope>NUCLEOTIDE SEQUENCE</scope>
    <source>
        <strain evidence="2">TRa018bII</strain>
    </source>
</reference>
<evidence type="ECO:0000313" key="2">
    <source>
        <dbReference type="EMBL" id="KAG9233679.1"/>
    </source>
</evidence>
<dbReference type="Proteomes" id="UP000824998">
    <property type="component" value="Unassembled WGS sequence"/>
</dbReference>
<dbReference type="EMBL" id="MU251490">
    <property type="protein sequence ID" value="KAG9233679.1"/>
    <property type="molecule type" value="Genomic_DNA"/>
</dbReference>
<protein>
    <submittedName>
        <fullName evidence="2">Uncharacterized protein</fullName>
    </submittedName>
</protein>
<name>A0A9P7YHC0_9HELO</name>
<proteinExistence type="predicted"/>
<dbReference type="AlphaFoldDB" id="A0A9P7YHC0"/>
<organism evidence="2 3">
    <name type="scientific">Amylocarpus encephaloides</name>
    <dbReference type="NCBI Taxonomy" id="45428"/>
    <lineage>
        <taxon>Eukaryota</taxon>
        <taxon>Fungi</taxon>
        <taxon>Dikarya</taxon>
        <taxon>Ascomycota</taxon>
        <taxon>Pezizomycotina</taxon>
        <taxon>Leotiomycetes</taxon>
        <taxon>Helotiales</taxon>
        <taxon>Helotiales incertae sedis</taxon>
        <taxon>Amylocarpus</taxon>
    </lineage>
</organism>
<feature type="compositionally biased region" description="Basic and acidic residues" evidence="1">
    <location>
        <begin position="107"/>
        <end position="119"/>
    </location>
</feature>
<evidence type="ECO:0000313" key="3">
    <source>
        <dbReference type="Proteomes" id="UP000824998"/>
    </source>
</evidence>
<feature type="compositionally biased region" description="Basic and acidic residues" evidence="1">
    <location>
        <begin position="55"/>
        <end position="80"/>
    </location>
</feature>
<accession>A0A9P7YHC0</accession>